<organism evidence="6 7">
    <name type="scientific">Pendulispora rubella</name>
    <dbReference type="NCBI Taxonomy" id="2741070"/>
    <lineage>
        <taxon>Bacteria</taxon>
        <taxon>Pseudomonadati</taxon>
        <taxon>Myxococcota</taxon>
        <taxon>Myxococcia</taxon>
        <taxon>Myxococcales</taxon>
        <taxon>Sorangiineae</taxon>
        <taxon>Pendulisporaceae</taxon>
        <taxon>Pendulispora</taxon>
    </lineage>
</organism>
<dbReference type="Gene3D" id="3.40.1030.10">
    <property type="entry name" value="Nucleoside phosphorylase/phosphoribosyltransferase catalytic domain"/>
    <property type="match status" value="1"/>
</dbReference>
<dbReference type="HAMAP" id="MF_00211">
    <property type="entry name" value="TrpD"/>
    <property type="match status" value="1"/>
</dbReference>
<dbReference type="PANTHER" id="PTHR43285:SF2">
    <property type="entry name" value="ANTHRANILATE PHOSPHORIBOSYLTRANSFERASE"/>
    <property type="match status" value="1"/>
</dbReference>
<keyword evidence="3" id="KW-0028">Amino-acid biosynthesis</keyword>
<feature type="binding site" evidence="3">
    <location>
        <begin position="121"/>
        <end position="129"/>
    </location>
    <ligand>
        <name>5-phospho-alpha-D-ribose 1-diphosphate</name>
        <dbReference type="ChEBI" id="CHEBI:58017"/>
    </ligand>
</feature>
<keyword evidence="7" id="KW-1185">Reference proteome</keyword>
<dbReference type="Proteomes" id="UP001374803">
    <property type="component" value="Chromosome"/>
</dbReference>
<feature type="binding site" evidence="3">
    <location>
        <position position="239"/>
    </location>
    <ligand>
        <name>Mg(2+)</name>
        <dbReference type="ChEBI" id="CHEBI:18420"/>
        <label>1</label>
    </ligand>
</feature>
<gene>
    <name evidence="3 6" type="primary">trpD</name>
    <name evidence="6" type="ORF">LVJ94_30735</name>
</gene>
<dbReference type="Pfam" id="PF02885">
    <property type="entry name" value="Glycos_trans_3N"/>
    <property type="match status" value="1"/>
</dbReference>
<dbReference type="InterPro" id="IPR005940">
    <property type="entry name" value="Anthranilate_Pribosyl_Tfrase"/>
</dbReference>
<proteinExistence type="inferred from homology"/>
<accession>A0ABZ2KRH2</accession>
<dbReference type="InterPro" id="IPR000312">
    <property type="entry name" value="Glycosyl_Trfase_fam3"/>
</dbReference>
<evidence type="ECO:0000259" key="4">
    <source>
        <dbReference type="Pfam" id="PF00591"/>
    </source>
</evidence>
<dbReference type="EMBL" id="CP089983">
    <property type="protein sequence ID" value="WXB01282.1"/>
    <property type="molecule type" value="Genomic_DNA"/>
</dbReference>
<dbReference type="PANTHER" id="PTHR43285">
    <property type="entry name" value="ANTHRANILATE PHOSPHORIBOSYLTRANSFERASE"/>
    <property type="match status" value="1"/>
</dbReference>
<feature type="binding site" evidence="3">
    <location>
        <position position="133"/>
    </location>
    <ligand>
        <name>5-phospho-alpha-D-ribose 1-diphosphate</name>
        <dbReference type="ChEBI" id="CHEBI:58017"/>
    </ligand>
</feature>
<dbReference type="NCBIfam" id="TIGR01245">
    <property type="entry name" value="trpD"/>
    <property type="match status" value="1"/>
</dbReference>
<feature type="binding site" evidence="3">
    <location>
        <position position="239"/>
    </location>
    <ligand>
        <name>Mg(2+)</name>
        <dbReference type="ChEBI" id="CHEBI:18420"/>
        <label>2</label>
    </ligand>
</feature>
<dbReference type="InterPro" id="IPR036320">
    <property type="entry name" value="Glycosyl_Trfase_fam3_N_dom_sf"/>
</dbReference>
<feature type="binding site" evidence="3">
    <location>
        <position position="105"/>
    </location>
    <ligand>
        <name>Mg(2+)</name>
        <dbReference type="ChEBI" id="CHEBI:18420"/>
        <label>1</label>
    </ligand>
</feature>
<dbReference type="GO" id="GO:0004048">
    <property type="term" value="F:anthranilate phosphoribosyltransferase activity"/>
    <property type="evidence" value="ECO:0007669"/>
    <property type="project" value="UniProtKB-EC"/>
</dbReference>
<feature type="binding site" evidence="3">
    <location>
        <begin position="103"/>
        <end position="106"/>
    </location>
    <ligand>
        <name>5-phospho-alpha-D-ribose 1-diphosphate</name>
        <dbReference type="ChEBI" id="CHEBI:58017"/>
    </ligand>
</feature>
<evidence type="ECO:0000259" key="5">
    <source>
        <dbReference type="Pfam" id="PF02885"/>
    </source>
</evidence>
<comment type="catalytic activity">
    <reaction evidence="3">
        <text>N-(5-phospho-beta-D-ribosyl)anthranilate + diphosphate = 5-phospho-alpha-D-ribose 1-diphosphate + anthranilate</text>
        <dbReference type="Rhea" id="RHEA:11768"/>
        <dbReference type="ChEBI" id="CHEBI:16567"/>
        <dbReference type="ChEBI" id="CHEBI:18277"/>
        <dbReference type="ChEBI" id="CHEBI:33019"/>
        <dbReference type="ChEBI" id="CHEBI:58017"/>
        <dbReference type="EC" id="2.4.2.18"/>
    </reaction>
</comment>
<keyword evidence="3" id="KW-0057">Aromatic amino acid biosynthesis</keyword>
<evidence type="ECO:0000256" key="2">
    <source>
        <dbReference type="ARBA" id="ARBA00022679"/>
    </source>
</evidence>
<keyword evidence="3" id="KW-0460">Magnesium</keyword>
<feature type="binding site" evidence="3">
    <location>
        <position position="93"/>
    </location>
    <ligand>
        <name>5-phospho-alpha-D-ribose 1-diphosphate</name>
        <dbReference type="ChEBI" id="CHEBI:58017"/>
    </ligand>
</feature>
<dbReference type="RefSeq" id="WP_394830893.1">
    <property type="nucleotide sequence ID" value="NZ_CP089929.1"/>
</dbReference>
<evidence type="ECO:0000256" key="3">
    <source>
        <dbReference type="HAMAP-Rule" id="MF_00211"/>
    </source>
</evidence>
<comment type="function">
    <text evidence="3">Catalyzes the transfer of the phosphoribosyl group of 5-phosphorylribose-1-pyrophosphate (PRPP) to anthranilate to yield N-(5'-phosphoribosyl)-anthranilate (PRA).</text>
</comment>
<name>A0ABZ2KRH2_9BACT</name>
<sequence>MSDASLAGLAGLVRFADVLPRLAARDIDSRLVRAAFDAILQGAWTPTQVGAFAVALRLAGETSEMIVAATEALRATMTAVDVADDEPVVDTCGTGGDGAQSLNLSTAAAIVAAASGLRVAKHGNRSVSSRCGSADVLEALGVPTDVPPELQVEVLREVGIAFLFAPAHHPALKHAAQARRELGVRTIFNVIGPLANPARATHQLVGVYDDALRPIMARALARIGVRAAWVVRSEDGLDEISPSASTYVTELSPEGTITERIVVPEDFGFERQKREAFAGSTAEENARAISTILRGEPHPATDAVLLNAAAALMVAGTATDPREAAERAREAIASGKTVSLLAAWQRATTRRRSGSG</sequence>
<dbReference type="SUPFAM" id="SSF52418">
    <property type="entry name" value="Nucleoside phosphorylase/phosphoribosyltransferase catalytic domain"/>
    <property type="match status" value="1"/>
</dbReference>
<feature type="binding site" evidence="3">
    <location>
        <begin position="96"/>
        <end position="97"/>
    </location>
    <ligand>
        <name>5-phospho-alpha-D-ribose 1-diphosphate</name>
        <dbReference type="ChEBI" id="CHEBI:58017"/>
    </ligand>
</feature>
<feature type="binding site" evidence="3">
    <location>
        <position position="101"/>
    </location>
    <ligand>
        <name>5-phospho-alpha-D-ribose 1-diphosphate</name>
        <dbReference type="ChEBI" id="CHEBI:58017"/>
    </ligand>
</feature>
<comment type="subunit">
    <text evidence="3">Homodimer.</text>
</comment>
<reference evidence="6" key="1">
    <citation type="submission" date="2021-12" db="EMBL/GenBank/DDBJ databases">
        <title>Discovery of the Pendulisporaceae a myxobacterial family with distinct sporulation behavior and unique specialized metabolism.</title>
        <authorList>
            <person name="Garcia R."/>
            <person name="Popoff A."/>
            <person name="Bader C.D."/>
            <person name="Loehr J."/>
            <person name="Walesch S."/>
            <person name="Walt C."/>
            <person name="Boldt J."/>
            <person name="Bunk B."/>
            <person name="Haeckl F.J.F.P.J."/>
            <person name="Gunesch A.P."/>
            <person name="Birkelbach J."/>
            <person name="Nuebel U."/>
            <person name="Pietschmann T."/>
            <person name="Bach T."/>
            <person name="Mueller R."/>
        </authorList>
    </citation>
    <scope>NUCLEOTIDE SEQUENCE</scope>
    <source>
        <strain evidence="6">MSr11367</strain>
    </source>
</reference>
<evidence type="ECO:0000313" key="6">
    <source>
        <dbReference type="EMBL" id="WXB01282.1"/>
    </source>
</evidence>
<feature type="binding site" evidence="3">
    <location>
        <position position="179"/>
    </location>
    <ligand>
        <name>anthranilate</name>
        <dbReference type="ChEBI" id="CHEBI:16567"/>
        <label>2</label>
    </ligand>
</feature>
<comment type="pathway">
    <text evidence="3">Amino-acid biosynthesis; L-tryptophan biosynthesis; L-tryptophan from chorismate: step 2/5.</text>
</comment>
<feature type="binding site" evidence="3">
    <location>
        <position position="124"/>
    </location>
    <ligand>
        <name>anthranilate</name>
        <dbReference type="ChEBI" id="CHEBI:16567"/>
        <label>1</label>
    </ligand>
</feature>
<keyword evidence="3" id="KW-0479">Metal-binding</keyword>
<feature type="domain" description="Glycosyl transferase family 3 N-terminal" evidence="5">
    <location>
        <begin position="32"/>
        <end position="76"/>
    </location>
</feature>
<dbReference type="InterPro" id="IPR035902">
    <property type="entry name" value="Nuc_phospho_transferase"/>
</dbReference>
<comment type="caution">
    <text evidence="3">Lacks conserved residue(s) required for the propagation of feature annotation.</text>
</comment>
<feature type="binding site" evidence="3">
    <location>
        <position position="238"/>
    </location>
    <ligand>
        <name>Mg(2+)</name>
        <dbReference type="ChEBI" id="CHEBI:18420"/>
        <label>2</label>
    </ligand>
</feature>
<evidence type="ECO:0000256" key="1">
    <source>
        <dbReference type="ARBA" id="ARBA00022676"/>
    </source>
</evidence>
<feature type="domain" description="Glycosyl transferase family 3" evidence="4">
    <location>
        <begin position="86"/>
        <end position="337"/>
    </location>
</feature>
<protein>
    <recommendedName>
        <fullName evidence="3">Anthranilate phosphoribosyltransferase</fullName>
        <ecNumber evidence="3">2.4.2.18</ecNumber>
    </recommendedName>
</protein>
<keyword evidence="3" id="KW-0822">Tryptophan biosynthesis</keyword>
<keyword evidence="2 3" id="KW-0808">Transferase</keyword>
<dbReference type="Pfam" id="PF00591">
    <property type="entry name" value="Glycos_transf_3"/>
    <property type="match status" value="1"/>
</dbReference>
<feature type="binding site" evidence="3">
    <location>
        <position position="93"/>
    </location>
    <ligand>
        <name>anthranilate</name>
        <dbReference type="ChEBI" id="CHEBI:16567"/>
        <label>1</label>
    </ligand>
</feature>
<evidence type="ECO:0000313" key="7">
    <source>
        <dbReference type="Proteomes" id="UP001374803"/>
    </source>
</evidence>
<dbReference type="EC" id="2.4.2.18" evidence="3"/>
<comment type="similarity">
    <text evidence="3">Belongs to the anthranilate phosphoribosyltransferase family.</text>
</comment>
<comment type="cofactor">
    <cofactor evidence="3">
        <name>Mg(2+)</name>
        <dbReference type="ChEBI" id="CHEBI:18420"/>
    </cofactor>
    <text evidence="3">Binds 2 magnesium ions per monomer.</text>
</comment>
<dbReference type="InterPro" id="IPR017459">
    <property type="entry name" value="Glycosyl_Trfase_fam3_N_dom"/>
</dbReference>
<keyword evidence="1 3" id="KW-0328">Glycosyltransferase</keyword>
<dbReference type="Gene3D" id="1.20.970.10">
    <property type="entry name" value="Transferase, Pyrimidine Nucleoside Phosphorylase, Chain C"/>
    <property type="match status" value="1"/>
</dbReference>
<dbReference type="SUPFAM" id="SSF47648">
    <property type="entry name" value="Nucleoside phosphorylase/phosphoribosyltransferase N-terminal domain"/>
    <property type="match status" value="1"/>
</dbReference>